<name>A0ABQ9JGY4_9CUCU</name>
<organism evidence="1 2">
    <name type="scientific">Molorchus minor</name>
    <dbReference type="NCBI Taxonomy" id="1323400"/>
    <lineage>
        <taxon>Eukaryota</taxon>
        <taxon>Metazoa</taxon>
        <taxon>Ecdysozoa</taxon>
        <taxon>Arthropoda</taxon>
        <taxon>Hexapoda</taxon>
        <taxon>Insecta</taxon>
        <taxon>Pterygota</taxon>
        <taxon>Neoptera</taxon>
        <taxon>Endopterygota</taxon>
        <taxon>Coleoptera</taxon>
        <taxon>Polyphaga</taxon>
        <taxon>Cucujiformia</taxon>
        <taxon>Chrysomeloidea</taxon>
        <taxon>Cerambycidae</taxon>
        <taxon>Lamiinae</taxon>
        <taxon>Monochamini</taxon>
        <taxon>Molorchus</taxon>
    </lineage>
</organism>
<dbReference type="Proteomes" id="UP001162164">
    <property type="component" value="Unassembled WGS sequence"/>
</dbReference>
<keyword evidence="2" id="KW-1185">Reference proteome</keyword>
<proteinExistence type="predicted"/>
<evidence type="ECO:0000313" key="2">
    <source>
        <dbReference type="Proteomes" id="UP001162164"/>
    </source>
</evidence>
<evidence type="ECO:0000313" key="1">
    <source>
        <dbReference type="EMBL" id="KAJ8976854.1"/>
    </source>
</evidence>
<reference evidence="1" key="1">
    <citation type="journal article" date="2023" name="Insect Mol. Biol.">
        <title>Genome sequencing provides insights into the evolution of gene families encoding plant cell wall-degrading enzymes in longhorned beetles.</title>
        <authorList>
            <person name="Shin N.R."/>
            <person name="Okamura Y."/>
            <person name="Kirsch R."/>
            <person name="Pauchet Y."/>
        </authorList>
    </citation>
    <scope>NUCLEOTIDE SEQUENCE</scope>
    <source>
        <strain evidence="1">MMC_N1</strain>
    </source>
</reference>
<accession>A0ABQ9JGY4</accession>
<sequence>MKKRGNLMCPGSRYKAGDKKAYISQNKRASRVVQTIAYNSHKWVNIPILKVWDDGYFETH</sequence>
<dbReference type="EMBL" id="JAPWTJ010000617">
    <property type="protein sequence ID" value="KAJ8976854.1"/>
    <property type="molecule type" value="Genomic_DNA"/>
</dbReference>
<comment type="caution">
    <text evidence="1">The sequence shown here is derived from an EMBL/GenBank/DDBJ whole genome shotgun (WGS) entry which is preliminary data.</text>
</comment>
<protein>
    <submittedName>
        <fullName evidence="1">Uncharacterized protein</fullName>
    </submittedName>
</protein>
<gene>
    <name evidence="1" type="ORF">NQ317_012978</name>
</gene>